<dbReference type="Proteomes" id="UP001589813">
    <property type="component" value="Unassembled WGS sequence"/>
</dbReference>
<evidence type="ECO:0000313" key="2">
    <source>
        <dbReference type="Proteomes" id="UP001589813"/>
    </source>
</evidence>
<sequence>MSDPVVSFVFFVWSDFSIDEVHGYAKRIRKLTELNLLVQPVHQKNVLQKMAELVLNTRRIVGKGSGTSSSDEAGAKSEAAATAVFSGYFTGVILRCPPSR</sequence>
<proteinExistence type="predicted"/>
<comment type="caution">
    <text evidence="1">The sequence shown here is derived from an EMBL/GenBank/DDBJ whole genome shotgun (WGS) entry which is preliminary data.</text>
</comment>
<accession>A0ABV6BFG9</accession>
<reference evidence="1 2" key="1">
    <citation type="submission" date="2024-09" db="EMBL/GenBank/DDBJ databases">
        <authorList>
            <person name="Sun Q."/>
            <person name="Mori K."/>
        </authorList>
    </citation>
    <scope>NUCLEOTIDE SEQUENCE [LARGE SCALE GENOMIC DNA]</scope>
    <source>
        <strain evidence="1 2">KCTC 23315</strain>
    </source>
</reference>
<gene>
    <name evidence="1" type="ORF">ACFFJP_12635</name>
</gene>
<evidence type="ECO:0000313" key="1">
    <source>
        <dbReference type="EMBL" id="MFC0049134.1"/>
    </source>
</evidence>
<dbReference type="EMBL" id="JBHLXP010000003">
    <property type="protein sequence ID" value="MFC0049134.1"/>
    <property type="molecule type" value="Genomic_DNA"/>
</dbReference>
<protein>
    <submittedName>
        <fullName evidence="1">Uncharacterized protein</fullName>
    </submittedName>
</protein>
<dbReference type="RefSeq" id="WP_377244431.1">
    <property type="nucleotide sequence ID" value="NZ_JBHLXP010000003.1"/>
</dbReference>
<organism evidence="1 2">
    <name type="scientific">Rheinheimera tilapiae</name>
    <dbReference type="NCBI Taxonomy" id="875043"/>
    <lineage>
        <taxon>Bacteria</taxon>
        <taxon>Pseudomonadati</taxon>
        <taxon>Pseudomonadota</taxon>
        <taxon>Gammaproteobacteria</taxon>
        <taxon>Chromatiales</taxon>
        <taxon>Chromatiaceae</taxon>
        <taxon>Rheinheimera</taxon>
    </lineage>
</organism>
<keyword evidence="2" id="KW-1185">Reference proteome</keyword>
<name>A0ABV6BFG9_9GAMM</name>